<dbReference type="EMBL" id="JAIWQS010000008">
    <property type="protein sequence ID" value="KAJ8899003.1"/>
    <property type="molecule type" value="Genomic_DNA"/>
</dbReference>
<evidence type="ECO:0000256" key="9">
    <source>
        <dbReference type="ARBA" id="ARBA00093307"/>
    </source>
</evidence>
<dbReference type="InterPro" id="IPR026570">
    <property type="entry name" value="CCDC86"/>
</dbReference>
<feature type="region of interest" description="Disordered" evidence="10">
    <location>
        <begin position="85"/>
        <end position="107"/>
    </location>
</feature>
<dbReference type="Proteomes" id="UP001159364">
    <property type="component" value="Linkage Group LG08"/>
</dbReference>
<evidence type="ECO:0000256" key="10">
    <source>
        <dbReference type="SAM" id="MobiDB-lite"/>
    </source>
</evidence>
<comment type="subcellular location">
    <subcellularLocation>
        <location evidence="1">Chromosome</location>
    </subcellularLocation>
    <subcellularLocation>
        <location evidence="2">Nucleus</location>
        <location evidence="2">Nucleolus</location>
    </subcellularLocation>
</comment>
<evidence type="ECO:0000256" key="2">
    <source>
        <dbReference type="ARBA" id="ARBA00004604"/>
    </source>
</evidence>
<protein>
    <recommendedName>
        <fullName evidence="3">Coiled-coil domain-containing protein 86</fullName>
    </recommendedName>
</protein>
<evidence type="ECO:0000313" key="11">
    <source>
        <dbReference type="EMBL" id="KAJ8899003.1"/>
    </source>
</evidence>
<comment type="function">
    <text evidence="9">Required for proper chromosome segregation during mitosis and error-free mitotic progression.</text>
</comment>
<evidence type="ECO:0000256" key="7">
    <source>
        <dbReference type="ARBA" id="ARBA00023054"/>
    </source>
</evidence>
<dbReference type="GO" id="GO:0005730">
    <property type="term" value="C:nucleolus"/>
    <property type="evidence" value="ECO:0007669"/>
    <property type="project" value="UniProtKB-SubCell"/>
</dbReference>
<evidence type="ECO:0000313" key="12">
    <source>
        <dbReference type="Proteomes" id="UP001159364"/>
    </source>
</evidence>
<name>A0AAV8UD02_9ROSI</name>
<keyword evidence="7" id="KW-0175">Coiled coil</keyword>
<keyword evidence="6" id="KW-0164">Citrullination</keyword>
<dbReference type="AlphaFoldDB" id="A0AAV8UD02"/>
<sequence>MLLMLVIDEQNGEIPQTWNKPNVQGNDTINLHSRTAMACTIDFRNLNEGFGGKTYKRKRQEVEAAIATATADSAMEVDDVALHSPVKRSAVPSSDDPDKPAFGKPTYDGVIAGTVSCRKCKASEEAARVGEAREREGNKFRGEREAEGDKESI</sequence>
<keyword evidence="5" id="KW-0597">Phosphoprotein</keyword>
<evidence type="ECO:0000256" key="5">
    <source>
        <dbReference type="ARBA" id="ARBA00022553"/>
    </source>
</evidence>
<keyword evidence="4" id="KW-0158">Chromosome</keyword>
<evidence type="ECO:0000256" key="6">
    <source>
        <dbReference type="ARBA" id="ARBA00022934"/>
    </source>
</evidence>
<evidence type="ECO:0000256" key="4">
    <source>
        <dbReference type="ARBA" id="ARBA00022454"/>
    </source>
</evidence>
<evidence type="ECO:0000256" key="8">
    <source>
        <dbReference type="ARBA" id="ARBA00023242"/>
    </source>
</evidence>
<dbReference type="GO" id="GO:0005694">
    <property type="term" value="C:chromosome"/>
    <property type="evidence" value="ECO:0007669"/>
    <property type="project" value="UniProtKB-SubCell"/>
</dbReference>
<feature type="region of interest" description="Disordered" evidence="10">
    <location>
        <begin position="123"/>
        <end position="153"/>
    </location>
</feature>
<keyword evidence="8" id="KW-0539">Nucleus</keyword>
<dbReference type="PANTHER" id="PTHR13557">
    <property type="entry name" value="COILED-COIL DOMAIN-CONTAINING PROTEIN 86"/>
    <property type="match status" value="1"/>
</dbReference>
<proteinExistence type="predicted"/>
<evidence type="ECO:0000256" key="3">
    <source>
        <dbReference type="ARBA" id="ARBA00016738"/>
    </source>
</evidence>
<dbReference type="PANTHER" id="PTHR13557:SF1">
    <property type="entry name" value="COILED-COIL DOMAIN-CONTAINING PROTEIN 86"/>
    <property type="match status" value="1"/>
</dbReference>
<reference evidence="11 12" key="1">
    <citation type="submission" date="2021-09" db="EMBL/GenBank/DDBJ databases">
        <title>Genomic insights and catalytic innovation underlie evolution of tropane alkaloids biosynthesis.</title>
        <authorList>
            <person name="Wang Y.-J."/>
            <person name="Tian T."/>
            <person name="Huang J.-P."/>
            <person name="Huang S.-X."/>
        </authorList>
    </citation>
    <scope>NUCLEOTIDE SEQUENCE [LARGE SCALE GENOMIC DNA]</scope>
    <source>
        <strain evidence="11">KIB-2018</strain>
        <tissue evidence="11">Leaf</tissue>
    </source>
</reference>
<gene>
    <name evidence="11" type="ORF">K2173_008826</name>
</gene>
<organism evidence="11 12">
    <name type="scientific">Erythroxylum novogranatense</name>
    <dbReference type="NCBI Taxonomy" id="1862640"/>
    <lineage>
        <taxon>Eukaryota</taxon>
        <taxon>Viridiplantae</taxon>
        <taxon>Streptophyta</taxon>
        <taxon>Embryophyta</taxon>
        <taxon>Tracheophyta</taxon>
        <taxon>Spermatophyta</taxon>
        <taxon>Magnoliopsida</taxon>
        <taxon>eudicotyledons</taxon>
        <taxon>Gunneridae</taxon>
        <taxon>Pentapetalae</taxon>
        <taxon>rosids</taxon>
        <taxon>fabids</taxon>
        <taxon>Malpighiales</taxon>
        <taxon>Erythroxylaceae</taxon>
        <taxon>Erythroxylum</taxon>
    </lineage>
</organism>
<keyword evidence="12" id="KW-1185">Reference proteome</keyword>
<accession>A0AAV8UD02</accession>
<evidence type="ECO:0000256" key="1">
    <source>
        <dbReference type="ARBA" id="ARBA00004286"/>
    </source>
</evidence>
<comment type="caution">
    <text evidence="11">The sequence shown here is derived from an EMBL/GenBank/DDBJ whole genome shotgun (WGS) entry which is preliminary data.</text>
</comment>